<name>A0A3A9B1P2_9FIRM</name>
<keyword evidence="3" id="KW-1185">Reference proteome</keyword>
<proteinExistence type="predicted"/>
<dbReference type="SUPFAM" id="SSF82549">
    <property type="entry name" value="DAK1/DegV-like"/>
    <property type="match status" value="1"/>
</dbReference>
<evidence type="ECO:0000256" key="1">
    <source>
        <dbReference type="ARBA" id="ARBA00023121"/>
    </source>
</evidence>
<comment type="caution">
    <text evidence="2">The sequence shown here is derived from an EMBL/GenBank/DDBJ whole genome shotgun (WGS) entry which is preliminary data.</text>
</comment>
<dbReference type="InterPro" id="IPR003797">
    <property type="entry name" value="DegV"/>
</dbReference>
<dbReference type="InterPro" id="IPR043168">
    <property type="entry name" value="DegV_C"/>
</dbReference>
<dbReference type="GO" id="GO:0008289">
    <property type="term" value="F:lipid binding"/>
    <property type="evidence" value="ECO:0007669"/>
    <property type="project" value="UniProtKB-KW"/>
</dbReference>
<protein>
    <submittedName>
        <fullName evidence="2">DegV family protein</fullName>
    </submittedName>
</protein>
<dbReference type="PANTHER" id="PTHR33434:SF2">
    <property type="entry name" value="FATTY ACID-BINDING PROTEIN TM_1468"/>
    <property type="match status" value="1"/>
</dbReference>
<keyword evidence="1" id="KW-0446">Lipid-binding</keyword>
<gene>
    <name evidence="2" type="ORF">D7V94_03145</name>
</gene>
<reference evidence="2 3" key="1">
    <citation type="submission" date="2018-09" db="EMBL/GenBank/DDBJ databases">
        <title>Murine metabolic-syndrome-specific gut microbial biobank.</title>
        <authorList>
            <person name="Liu C."/>
        </authorList>
    </citation>
    <scope>NUCLEOTIDE SEQUENCE [LARGE SCALE GENOMIC DNA]</scope>
    <source>
        <strain evidence="2 3">0.1xD8-82</strain>
    </source>
</reference>
<organism evidence="2 3">
    <name type="scientific">Parablautia intestinalis</name>
    <dbReference type="NCBI Taxonomy" id="2320100"/>
    <lineage>
        <taxon>Bacteria</taxon>
        <taxon>Bacillati</taxon>
        <taxon>Bacillota</taxon>
        <taxon>Clostridia</taxon>
        <taxon>Lachnospirales</taxon>
        <taxon>Lachnospiraceae</taxon>
        <taxon>Parablautia</taxon>
    </lineage>
</organism>
<accession>A0A3A9B1P2</accession>
<dbReference type="Proteomes" id="UP000280696">
    <property type="component" value="Unassembled WGS sequence"/>
</dbReference>
<dbReference type="RefSeq" id="WP_120466671.1">
    <property type="nucleotide sequence ID" value="NZ_RAYQ01000002.1"/>
</dbReference>
<evidence type="ECO:0000313" key="2">
    <source>
        <dbReference type="EMBL" id="RKI93693.1"/>
    </source>
</evidence>
<sequence>MNIQIITDSSSDITNISREDLTILPMKITFDEEEYLDGINLSHQEFYERLVECDALPTTSQIPPYEFGEAIRKVTGSGGTAIIITLSGKLSGTYQSACIAAKEFEGHAFVVDSENATVGERALVEYALQLKDTGMDPQTIVKKLNEDKKKIRLIALLDTLEYLKKGGRISKTAALAGNVLSIKPVVGVVDGEVVMLGKARGSKQGNNLLVQHIKTSGGIDFQKPYFLGYTGLSDTLMQKYITDSEALWKEHVESLPVATVGGTIGTHVGPGAIAVAFFALS</sequence>
<dbReference type="InterPro" id="IPR050270">
    <property type="entry name" value="DegV_domain_contain"/>
</dbReference>
<dbReference type="OrthoDB" id="9781230at2"/>
<dbReference type="PROSITE" id="PS51482">
    <property type="entry name" value="DEGV"/>
    <property type="match status" value="1"/>
</dbReference>
<dbReference type="EMBL" id="RAYQ01000002">
    <property type="protein sequence ID" value="RKI93693.1"/>
    <property type="molecule type" value="Genomic_DNA"/>
</dbReference>
<dbReference type="Gene3D" id="3.30.1180.10">
    <property type="match status" value="1"/>
</dbReference>
<dbReference type="Gene3D" id="3.40.50.10170">
    <property type="match status" value="1"/>
</dbReference>
<dbReference type="AlphaFoldDB" id="A0A3A9B1P2"/>
<dbReference type="NCBIfam" id="TIGR00762">
    <property type="entry name" value="DegV"/>
    <property type="match status" value="1"/>
</dbReference>
<evidence type="ECO:0000313" key="3">
    <source>
        <dbReference type="Proteomes" id="UP000280696"/>
    </source>
</evidence>
<dbReference type="Pfam" id="PF02645">
    <property type="entry name" value="DegV"/>
    <property type="match status" value="1"/>
</dbReference>
<dbReference type="PANTHER" id="PTHR33434">
    <property type="entry name" value="DEGV DOMAIN-CONTAINING PROTEIN DR_1986-RELATED"/>
    <property type="match status" value="1"/>
</dbReference>